<feature type="compositionally biased region" description="Acidic residues" evidence="1">
    <location>
        <begin position="142"/>
        <end position="151"/>
    </location>
</feature>
<dbReference type="EMBL" id="BSYO01000023">
    <property type="protein sequence ID" value="GMH21452.1"/>
    <property type="molecule type" value="Genomic_DNA"/>
</dbReference>
<dbReference type="GO" id="GO:0030014">
    <property type="term" value="C:CCR4-NOT complex"/>
    <property type="evidence" value="ECO:0007669"/>
    <property type="project" value="InterPro"/>
</dbReference>
<feature type="compositionally biased region" description="Low complexity" evidence="1">
    <location>
        <begin position="118"/>
        <end position="140"/>
    </location>
</feature>
<feature type="region of interest" description="Disordered" evidence="1">
    <location>
        <begin position="1"/>
        <end position="34"/>
    </location>
</feature>
<protein>
    <recommendedName>
        <fullName evidence="4">RING-type domain-containing protein</fullName>
    </recommendedName>
</protein>
<evidence type="ECO:0000313" key="2">
    <source>
        <dbReference type="EMBL" id="GMH21452.1"/>
    </source>
</evidence>
<dbReference type="GO" id="GO:0016567">
    <property type="term" value="P:protein ubiquitination"/>
    <property type="evidence" value="ECO:0007669"/>
    <property type="project" value="TreeGrafter"/>
</dbReference>
<dbReference type="Gene3D" id="3.30.40.10">
    <property type="entry name" value="Zinc/RING finger domain, C3HC4 (zinc finger)"/>
    <property type="match status" value="1"/>
</dbReference>
<dbReference type="Proteomes" id="UP001279734">
    <property type="component" value="Unassembled WGS sequence"/>
</dbReference>
<feature type="compositionally biased region" description="Basic residues" evidence="1">
    <location>
        <begin position="21"/>
        <end position="34"/>
    </location>
</feature>
<dbReference type="AlphaFoldDB" id="A0AAD3T3J1"/>
<dbReference type="PANTHER" id="PTHR12603:SF0">
    <property type="entry name" value="CCR4-NOT TRANSCRIPTION COMPLEX SUBUNIT 4"/>
    <property type="match status" value="1"/>
</dbReference>
<feature type="region of interest" description="Disordered" evidence="1">
    <location>
        <begin position="98"/>
        <end position="151"/>
    </location>
</feature>
<keyword evidence="3" id="KW-1185">Reference proteome</keyword>
<dbReference type="Pfam" id="PF14570">
    <property type="entry name" value="zf-RING_4"/>
    <property type="match status" value="1"/>
</dbReference>
<dbReference type="GO" id="GO:0004842">
    <property type="term" value="F:ubiquitin-protein transferase activity"/>
    <property type="evidence" value="ECO:0007669"/>
    <property type="project" value="InterPro"/>
</dbReference>
<evidence type="ECO:0008006" key="4">
    <source>
        <dbReference type="Google" id="ProtNLM"/>
    </source>
</evidence>
<evidence type="ECO:0000256" key="1">
    <source>
        <dbReference type="SAM" id="MobiDB-lite"/>
    </source>
</evidence>
<dbReference type="PANTHER" id="PTHR12603">
    <property type="entry name" value="CCR4-NOT TRANSCRIPTION COMPLEX RELATED"/>
    <property type="match status" value="1"/>
</dbReference>
<sequence>MTMVSDSVMNSAMPNASKDFGKKRRANRSAKLKQCKLDARREQWLSRVKNKGCKEGANGGGGEPHAMRNKIVYCFEDLGIRRSTDEENDGMLHQEIYSKSPANSPNIGGKDSGNDFAGSSGSSSSSSSSHFSSGGSCSGSITEEEEENIDDDDGCVEDWEAIADSLAAVSDEKQTQNPSTDSSVCEDNIVHSDSLTELANGLHVANGEENPKSEYVGIVANNQAWRCDDALRPQCLPHLLKQCNFSMNLKKQCGHGVHPWGFSNAVSVPKLCPICCEDLDFTDSSFLPVRVGFMLCLFCHKRILEEDGRCPGCRKPYDSNPVENETIVCEGSLMIRLVRSCSMFSRT</sequence>
<dbReference type="InterPro" id="IPR013083">
    <property type="entry name" value="Znf_RING/FYVE/PHD"/>
</dbReference>
<organism evidence="2 3">
    <name type="scientific">Nepenthes gracilis</name>
    <name type="common">Slender pitcher plant</name>
    <dbReference type="NCBI Taxonomy" id="150966"/>
    <lineage>
        <taxon>Eukaryota</taxon>
        <taxon>Viridiplantae</taxon>
        <taxon>Streptophyta</taxon>
        <taxon>Embryophyta</taxon>
        <taxon>Tracheophyta</taxon>
        <taxon>Spermatophyta</taxon>
        <taxon>Magnoliopsida</taxon>
        <taxon>eudicotyledons</taxon>
        <taxon>Gunneridae</taxon>
        <taxon>Pentapetalae</taxon>
        <taxon>Caryophyllales</taxon>
        <taxon>Nepenthaceae</taxon>
        <taxon>Nepenthes</taxon>
    </lineage>
</organism>
<dbReference type="SUPFAM" id="SSF57850">
    <property type="entry name" value="RING/U-box"/>
    <property type="match status" value="1"/>
</dbReference>
<gene>
    <name evidence="2" type="ORF">Nepgr_023294</name>
</gene>
<proteinExistence type="predicted"/>
<name>A0AAD3T3J1_NEPGR</name>
<reference evidence="2" key="1">
    <citation type="submission" date="2023-05" db="EMBL/GenBank/DDBJ databases">
        <title>Nepenthes gracilis genome sequencing.</title>
        <authorList>
            <person name="Fukushima K."/>
        </authorList>
    </citation>
    <scope>NUCLEOTIDE SEQUENCE</scope>
    <source>
        <strain evidence="2">SING2019-196</strain>
    </source>
</reference>
<accession>A0AAD3T3J1</accession>
<comment type="caution">
    <text evidence="2">The sequence shown here is derived from an EMBL/GenBank/DDBJ whole genome shotgun (WGS) entry which is preliminary data.</text>
</comment>
<dbReference type="InterPro" id="IPR039780">
    <property type="entry name" value="Mot2"/>
</dbReference>
<feature type="compositionally biased region" description="Polar residues" evidence="1">
    <location>
        <begin position="1"/>
        <end position="14"/>
    </location>
</feature>
<evidence type="ECO:0000313" key="3">
    <source>
        <dbReference type="Proteomes" id="UP001279734"/>
    </source>
</evidence>